<organism evidence="4 5">
    <name type="scientific">Dreissena polymorpha</name>
    <name type="common">Zebra mussel</name>
    <name type="synonym">Mytilus polymorpha</name>
    <dbReference type="NCBI Taxonomy" id="45954"/>
    <lineage>
        <taxon>Eukaryota</taxon>
        <taxon>Metazoa</taxon>
        <taxon>Spiralia</taxon>
        <taxon>Lophotrochozoa</taxon>
        <taxon>Mollusca</taxon>
        <taxon>Bivalvia</taxon>
        <taxon>Autobranchia</taxon>
        <taxon>Heteroconchia</taxon>
        <taxon>Euheterodonta</taxon>
        <taxon>Imparidentia</taxon>
        <taxon>Neoheterodontei</taxon>
        <taxon>Myida</taxon>
        <taxon>Dreissenoidea</taxon>
        <taxon>Dreissenidae</taxon>
        <taxon>Dreissena</taxon>
    </lineage>
</organism>
<evidence type="ECO:0000313" key="4">
    <source>
        <dbReference type="EMBL" id="KAH3706185.1"/>
    </source>
</evidence>
<dbReference type="Proteomes" id="UP000828390">
    <property type="component" value="Unassembled WGS sequence"/>
</dbReference>
<comment type="similarity">
    <text evidence="1">Belongs to the heat shock protein 70 family.</text>
</comment>
<gene>
    <name evidence="4" type="ORF">DPMN_065566</name>
</gene>
<dbReference type="PANTHER" id="PTHR14187:SF5">
    <property type="entry name" value="HEAT SHOCK 70 KDA PROTEIN 12A"/>
    <property type="match status" value="1"/>
</dbReference>
<evidence type="ECO:0000256" key="3">
    <source>
        <dbReference type="ARBA" id="ARBA00022840"/>
    </source>
</evidence>
<dbReference type="OrthoDB" id="2963168at2759"/>
<dbReference type="InterPro" id="IPR013126">
    <property type="entry name" value="Hsp_70_fam"/>
</dbReference>
<dbReference type="SUPFAM" id="SSF53067">
    <property type="entry name" value="Actin-like ATPase domain"/>
    <property type="match status" value="2"/>
</dbReference>
<dbReference type="GO" id="GO:0140662">
    <property type="term" value="F:ATP-dependent protein folding chaperone"/>
    <property type="evidence" value="ECO:0007669"/>
    <property type="project" value="InterPro"/>
</dbReference>
<dbReference type="CDD" id="cd10229">
    <property type="entry name" value="ASKHA_NBD_HSP70_HSPA12"/>
    <property type="match status" value="1"/>
</dbReference>
<keyword evidence="5" id="KW-1185">Reference proteome</keyword>
<evidence type="ECO:0000256" key="1">
    <source>
        <dbReference type="ARBA" id="ARBA00007381"/>
    </source>
</evidence>
<dbReference type="GO" id="GO:0005524">
    <property type="term" value="F:ATP binding"/>
    <property type="evidence" value="ECO:0007669"/>
    <property type="project" value="UniProtKB-KW"/>
</dbReference>
<dbReference type="EMBL" id="JAIWYP010000014">
    <property type="protein sequence ID" value="KAH3706185.1"/>
    <property type="molecule type" value="Genomic_DNA"/>
</dbReference>
<dbReference type="AlphaFoldDB" id="A0A9D3YRW3"/>
<accession>A0A9D3YRW3</accession>
<protein>
    <submittedName>
        <fullName evidence="4">Uncharacterized protein</fullName>
    </submittedName>
</protein>
<name>A0A9D3YRW3_DREPO</name>
<dbReference type="Pfam" id="PF00012">
    <property type="entry name" value="HSP70"/>
    <property type="match status" value="1"/>
</dbReference>
<reference evidence="4" key="1">
    <citation type="journal article" date="2019" name="bioRxiv">
        <title>The Genome of the Zebra Mussel, Dreissena polymorpha: A Resource for Invasive Species Research.</title>
        <authorList>
            <person name="McCartney M.A."/>
            <person name="Auch B."/>
            <person name="Kono T."/>
            <person name="Mallez S."/>
            <person name="Zhang Y."/>
            <person name="Obille A."/>
            <person name="Becker A."/>
            <person name="Abrahante J.E."/>
            <person name="Garbe J."/>
            <person name="Badalamenti J.P."/>
            <person name="Herman A."/>
            <person name="Mangelson H."/>
            <person name="Liachko I."/>
            <person name="Sullivan S."/>
            <person name="Sone E.D."/>
            <person name="Koren S."/>
            <person name="Silverstein K.A.T."/>
            <person name="Beckman K.B."/>
            <person name="Gohl D.M."/>
        </authorList>
    </citation>
    <scope>NUCLEOTIDE SEQUENCE</scope>
    <source>
        <strain evidence="4">Duluth1</strain>
        <tissue evidence="4">Whole animal</tissue>
    </source>
</reference>
<keyword evidence="3" id="KW-0067">ATP-binding</keyword>
<comment type="caution">
    <text evidence="4">The sequence shown here is derived from an EMBL/GenBank/DDBJ whole genome shotgun (WGS) entry which is preliminary data.</text>
</comment>
<keyword evidence="2" id="KW-0547">Nucleotide-binding</keyword>
<evidence type="ECO:0000256" key="2">
    <source>
        <dbReference type="ARBA" id="ARBA00022741"/>
    </source>
</evidence>
<sequence>MASGKFEPEGIITEQLQGRNKQDRLIFAAIDFGTTYSGFAFATRDCEHIQCSLFEGPSMTSEKAPTSVLLDKDTNFVAFGYEAEEEYHDICQDGHSDNFFYFERFKMALYETKKLTRDVMLKYNNGKKVQAMHVFAVVIKHFTECVYELLKTQQVGTTSDDVLWAITVPAIWSDGAKQFMREAASKAGIEDGNLILILEPEAASCFCRVQQICRVVKVDNSVQLEKMPVGHKYIVADLGGGTADIAVHEVIDDNNLREISRSDGDANGGIQVDRAFWKFLEDIYGPNVISTLRKDKASTRDIRASFEQKKRNFQLDESEIRIQLRGIKKAIKRTENADTDNVNNDALKRRFNGKVEFKVEKLVIHSEIMQQLFEPTINGIIKFIQKLRNDENVDIINTAILVGGLSNSKYIQNMIQNTIPGLRVIVPPDPTFAVLKGAVLFCKNPSQITERIARFSYGFSFARIFKKDIDPVGLRFKQNGITYCNKVFDKLITKGEILVKGTERLSAYTRIEDMENGKKANMLRRVPVLSEIYKSEKTDPKYTTAEDGSEFIGRIVVMPPNSGWPLVAVIKHGLVVEGSELLAFARDHETEALYEARFDCL</sequence>
<proteinExistence type="inferred from homology"/>
<reference evidence="4" key="2">
    <citation type="submission" date="2020-11" db="EMBL/GenBank/DDBJ databases">
        <authorList>
            <person name="McCartney M.A."/>
            <person name="Auch B."/>
            <person name="Kono T."/>
            <person name="Mallez S."/>
            <person name="Becker A."/>
            <person name="Gohl D.M."/>
            <person name="Silverstein K.A.T."/>
            <person name="Koren S."/>
            <person name="Bechman K.B."/>
            <person name="Herman A."/>
            <person name="Abrahante J.E."/>
            <person name="Garbe J."/>
        </authorList>
    </citation>
    <scope>NUCLEOTIDE SEQUENCE</scope>
    <source>
        <strain evidence="4">Duluth1</strain>
        <tissue evidence="4">Whole animal</tissue>
    </source>
</reference>
<dbReference type="PANTHER" id="PTHR14187">
    <property type="entry name" value="ALPHA KINASE/ELONGATION FACTOR 2 KINASE"/>
    <property type="match status" value="1"/>
</dbReference>
<evidence type="ECO:0000313" key="5">
    <source>
        <dbReference type="Proteomes" id="UP000828390"/>
    </source>
</evidence>
<dbReference type="InterPro" id="IPR043129">
    <property type="entry name" value="ATPase_NBD"/>
</dbReference>
<dbReference type="Gene3D" id="3.30.420.40">
    <property type="match status" value="2"/>
</dbReference>